<sequence>MTQPNRFIVIDDDALNNKICRVCIEKMDKGADVVTFTDPKEGFDYVASEYARTDHAHNATLFLDINMPVMNGWEFLELFEKLAENVKNRLKIYILSSSVDKRDMEKAKENKNVVYYLIKPLTKETIALITFAQKKK</sequence>
<proteinExistence type="predicted"/>
<dbReference type="EMBL" id="PPSL01000005">
    <property type="protein sequence ID" value="PQJ09815.1"/>
    <property type="molecule type" value="Genomic_DNA"/>
</dbReference>
<name>A0A2S7ST94_9BACT</name>
<dbReference type="Proteomes" id="UP000239872">
    <property type="component" value="Unassembled WGS sequence"/>
</dbReference>
<dbReference type="GO" id="GO:0000160">
    <property type="term" value="P:phosphorelay signal transduction system"/>
    <property type="evidence" value="ECO:0007669"/>
    <property type="project" value="InterPro"/>
</dbReference>
<feature type="modified residue" description="4-aspartylphosphate" evidence="1">
    <location>
        <position position="64"/>
    </location>
</feature>
<dbReference type="RefSeq" id="WP_105040587.1">
    <property type="nucleotide sequence ID" value="NZ_PPSL01000005.1"/>
</dbReference>
<protein>
    <submittedName>
        <fullName evidence="3">Response regulator</fullName>
    </submittedName>
</protein>
<organism evidence="3 4">
    <name type="scientific">Flavipsychrobacter stenotrophus</name>
    <dbReference type="NCBI Taxonomy" id="2077091"/>
    <lineage>
        <taxon>Bacteria</taxon>
        <taxon>Pseudomonadati</taxon>
        <taxon>Bacteroidota</taxon>
        <taxon>Chitinophagia</taxon>
        <taxon>Chitinophagales</taxon>
        <taxon>Chitinophagaceae</taxon>
        <taxon>Flavipsychrobacter</taxon>
    </lineage>
</organism>
<dbReference type="PANTHER" id="PTHR44520:SF2">
    <property type="entry name" value="RESPONSE REGULATOR RCP1"/>
    <property type="match status" value="1"/>
</dbReference>
<evidence type="ECO:0000259" key="2">
    <source>
        <dbReference type="PROSITE" id="PS50110"/>
    </source>
</evidence>
<dbReference type="InterPro" id="IPR052893">
    <property type="entry name" value="TCS_response_regulator"/>
</dbReference>
<keyword evidence="1" id="KW-0597">Phosphoprotein</keyword>
<gene>
    <name evidence="3" type="ORF">CJD36_017990</name>
</gene>
<dbReference type="OrthoDB" id="1121174at2"/>
<dbReference type="Gene3D" id="3.40.50.2300">
    <property type="match status" value="1"/>
</dbReference>
<dbReference type="SUPFAM" id="SSF52172">
    <property type="entry name" value="CheY-like"/>
    <property type="match status" value="1"/>
</dbReference>
<dbReference type="PANTHER" id="PTHR44520">
    <property type="entry name" value="RESPONSE REGULATOR RCP1-RELATED"/>
    <property type="match status" value="1"/>
</dbReference>
<dbReference type="Pfam" id="PF00072">
    <property type="entry name" value="Response_reg"/>
    <property type="match status" value="1"/>
</dbReference>
<reference evidence="3 4" key="1">
    <citation type="submission" date="2018-01" db="EMBL/GenBank/DDBJ databases">
        <title>A novel member of the phylum Bacteroidetes isolated from glacier ice.</title>
        <authorList>
            <person name="Liu Q."/>
            <person name="Xin Y.-H."/>
        </authorList>
    </citation>
    <scope>NUCLEOTIDE SEQUENCE [LARGE SCALE GENOMIC DNA]</scope>
    <source>
        <strain evidence="3 4">RB1R16</strain>
    </source>
</reference>
<dbReference type="PROSITE" id="PS50110">
    <property type="entry name" value="RESPONSE_REGULATORY"/>
    <property type="match status" value="1"/>
</dbReference>
<dbReference type="AlphaFoldDB" id="A0A2S7ST94"/>
<evidence type="ECO:0000256" key="1">
    <source>
        <dbReference type="PROSITE-ProRule" id="PRU00169"/>
    </source>
</evidence>
<dbReference type="InterPro" id="IPR001789">
    <property type="entry name" value="Sig_transdc_resp-reg_receiver"/>
</dbReference>
<keyword evidence="4" id="KW-1185">Reference proteome</keyword>
<comment type="caution">
    <text evidence="3">The sequence shown here is derived from an EMBL/GenBank/DDBJ whole genome shotgun (WGS) entry which is preliminary data.</text>
</comment>
<evidence type="ECO:0000313" key="4">
    <source>
        <dbReference type="Proteomes" id="UP000239872"/>
    </source>
</evidence>
<dbReference type="InterPro" id="IPR011006">
    <property type="entry name" value="CheY-like_superfamily"/>
</dbReference>
<dbReference type="SMART" id="SM00448">
    <property type="entry name" value="REC"/>
    <property type="match status" value="1"/>
</dbReference>
<accession>A0A2S7ST94</accession>
<evidence type="ECO:0000313" key="3">
    <source>
        <dbReference type="EMBL" id="PQJ09815.1"/>
    </source>
</evidence>
<feature type="domain" description="Response regulatory" evidence="2">
    <location>
        <begin position="6"/>
        <end position="134"/>
    </location>
</feature>